<dbReference type="WBParaSite" id="SSLN_0001795101-mRNA-1">
    <property type="protein sequence ID" value="SSLN_0001795101-mRNA-1"/>
    <property type="gene ID" value="SSLN_0001795101"/>
</dbReference>
<dbReference type="InterPro" id="IPR013694">
    <property type="entry name" value="VIT"/>
</dbReference>
<organism evidence="4">
    <name type="scientific">Schistocephalus solidus</name>
    <name type="common">Tapeworm</name>
    <dbReference type="NCBI Taxonomy" id="70667"/>
    <lineage>
        <taxon>Eukaryota</taxon>
        <taxon>Metazoa</taxon>
        <taxon>Spiralia</taxon>
        <taxon>Lophotrochozoa</taxon>
        <taxon>Platyhelminthes</taxon>
        <taxon>Cestoda</taxon>
        <taxon>Eucestoda</taxon>
        <taxon>Diphyllobothriidea</taxon>
        <taxon>Diphyllobothriidae</taxon>
        <taxon>Schistocephalus</taxon>
    </lineage>
</organism>
<dbReference type="Pfam" id="PF08487">
    <property type="entry name" value="VIT"/>
    <property type="match status" value="1"/>
</dbReference>
<dbReference type="AlphaFoldDB" id="A0A183TLE8"/>
<dbReference type="EMBL" id="UYSU01042290">
    <property type="protein sequence ID" value="VDM03682.1"/>
    <property type="molecule type" value="Genomic_DNA"/>
</dbReference>
<protein>
    <submittedName>
        <fullName evidence="4">VIT domain-containing protein</fullName>
    </submittedName>
</protein>
<name>A0A183TLE8_SCHSO</name>
<dbReference type="PANTHER" id="PTHR45737:SF6">
    <property type="entry name" value="VON WILLEBRAND FACTOR A DOMAIN-CONTAINING PROTEIN 5A"/>
    <property type="match status" value="1"/>
</dbReference>
<reference evidence="4" key="1">
    <citation type="submission" date="2016-06" db="UniProtKB">
        <authorList>
            <consortium name="WormBaseParasite"/>
        </authorList>
    </citation>
    <scope>IDENTIFICATION</scope>
</reference>
<dbReference type="Proteomes" id="UP000275846">
    <property type="component" value="Unassembled WGS sequence"/>
</dbReference>
<evidence type="ECO:0000259" key="1">
    <source>
        <dbReference type="PROSITE" id="PS51468"/>
    </source>
</evidence>
<proteinExistence type="predicted"/>
<reference evidence="2 3" key="2">
    <citation type="submission" date="2018-11" db="EMBL/GenBank/DDBJ databases">
        <authorList>
            <consortium name="Pathogen Informatics"/>
        </authorList>
    </citation>
    <scope>NUCLEOTIDE SEQUENCE [LARGE SCALE GENOMIC DNA]</scope>
    <source>
        <strain evidence="2 3">NST_G2</strain>
    </source>
</reference>
<keyword evidence="3" id="KW-1185">Reference proteome</keyword>
<accession>A0A183TLE8</accession>
<feature type="domain" description="VIT" evidence="1">
    <location>
        <begin position="57"/>
        <end position="151"/>
    </location>
</feature>
<dbReference type="PROSITE" id="PS51468">
    <property type="entry name" value="VIT"/>
    <property type="match status" value="1"/>
</dbReference>
<evidence type="ECO:0000313" key="4">
    <source>
        <dbReference type="WBParaSite" id="SSLN_0001795101-mRNA-1"/>
    </source>
</evidence>
<evidence type="ECO:0000313" key="2">
    <source>
        <dbReference type="EMBL" id="VDM03682.1"/>
    </source>
</evidence>
<dbReference type="PANTHER" id="PTHR45737">
    <property type="entry name" value="VON WILLEBRAND FACTOR A DOMAIN-CONTAINING PROTEIN 5A"/>
    <property type="match status" value="1"/>
</dbReference>
<sequence length="151" mass="16999">MLERLGESPCARTAHVFAQFISASNSYVLAKQAAWQGRGWLTSWQSTRTAANSQGIGGGLFGKDGTSLKDVPLKEISVQAEVHNLVADVTCKLTYKNDSKDLVETQFVFPIDADAAVYHFEAEINKKRIVAKCRERLEVIFLEYFLYLYWT</sequence>
<dbReference type="OrthoDB" id="1729737at2759"/>
<evidence type="ECO:0000313" key="3">
    <source>
        <dbReference type="Proteomes" id="UP000275846"/>
    </source>
</evidence>
<gene>
    <name evidence="2" type="ORF">SSLN_LOCUS17296</name>
</gene>